<organism evidence="8 9">
    <name type="scientific">Gordonia asplenii</name>
    <dbReference type="NCBI Taxonomy" id="2725283"/>
    <lineage>
        <taxon>Bacteria</taxon>
        <taxon>Bacillati</taxon>
        <taxon>Actinomycetota</taxon>
        <taxon>Actinomycetes</taxon>
        <taxon>Mycobacteriales</taxon>
        <taxon>Gordoniaceae</taxon>
        <taxon>Gordonia</taxon>
    </lineage>
</organism>
<dbReference type="SUPFAM" id="SSF52540">
    <property type="entry name" value="P-loop containing nucleoside triphosphate hydrolases"/>
    <property type="match status" value="1"/>
</dbReference>
<keyword evidence="5 8" id="KW-0067">ATP-binding</keyword>
<dbReference type="GO" id="GO:0046677">
    <property type="term" value="P:response to antibiotic"/>
    <property type="evidence" value="ECO:0007669"/>
    <property type="project" value="UniProtKB-KW"/>
</dbReference>
<comment type="caution">
    <text evidence="8">The sequence shown here is derived from an EMBL/GenBank/DDBJ whole genome shotgun (WGS) entry which is preliminary data.</text>
</comment>
<dbReference type="RefSeq" id="WP_170194080.1">
    <property type="nucleotide sequence ID" value="NZ_JABBNB010000008.1"/>
</dbReference>
<dbReference type="InterPro" id="IPR003439">
    <property type="entry name" value="ABC_transporter-like_ATP-bd"/>
</dbReference>
<name>A0A848KRJ1_9ACTN</name>
<evidence type="ECO:0000256" key="1">
    <source>
        <dbReference type="ARBA" id="ARBA00004202"/>
    </source>
</evidence>
<evidence type="ECO:0000256" key="4">
    <source>
        <dbReference type="ARBA" id="ARBA00022741"/>
    </source>
</evidence>
<dbReference type="Proteomes" id="UP000550729">
    <property type="component" value="Unassembled WGS sequence"/>
</dbReference>
<dbReference type="GO" id="GO:0016887">
    <property type="term" value="F:ATP hydrolysis activity"/>
    <property type="evidence" value="ECO:0007669"/>
    <property type="project" value="InterPro"/>
</dbReference>
<dbReference type="PANTHER" id="PTHR42711:SF5">
    <property type="entry name" value="ABC TRANSPORTER ATP-BINDING PROTEIN NATA"/>
    <property type="match status" value="1"/>
</dbReference>
<dbReference type="Pfam" id="PF13732">
    <property type="entry name" value="DrrA1-3_C"/>
    <property type="match status" value="1"/>
</dbReference>
<evidence type="ECO:0000313" key="8">
    <source>
        <dbReference type="EMBL" id="NMO01584.1"/>
    </source>
</evidence>
<accession>A0A848KRJ1</accession>
<dbReference type="InterPro" id="IPR003593">
    <property type="entry name" value="AAA+_ATPase"/>
</dbReference>
<keyword evidence="9" id="KW-1185">Reference proteome</keyword>
<evidence type="ECO:0000256" key="6">
    <source>
        <dbReference type="ARBA" id="ARBA00023251"/>
    </source>
</evidence>
<dbReference type="InterPro" id="IPR017871">
    <property type="entry name" value="ABC_transporter-like_CS"/>
</dbReference>
<keyword evidence="6" id="KW-0046">Antibiotic resistance</keyword>
<dbReference type="SMART" id="SM00382">
    <property type="entry name" value="AAA"/>
    <property type="match status" value="1"/>
</dbReference>
<dbReference type="PANTHER" id="PTHR42711">
    <property type="entry name" value="ABC TRANSPORTER ATP-BINDING PROTEIN"/>
    <property type="match status" value="1"/>
</dbReference>
<evidence type="ECO:0000256" key="2">
    <source>
        <dbReference type="ARBA" id="ARBA00005417"/>
    </source>
</evidence>
<comment type="subcellular location">
    <subcellularLocation>
        <location evidence="1">Cell membrane</location>
        <topology evidence="1">Peripheral membrane protein</topology>
    </subcellularLocation>
</comment>
<keyword evidence="4" id="KW-0547">Nucleotide-binding</keyword>
<dbReference type="InterPro" id="IPR027417">
    <property type="entry name" value="P-loop_NTPase"/>
</dbReference>
<evidence type="ECO:0000259" key="7">
    <source>
        <dbReference type="PROSITE" id="PS50893"/>
    </source>
</evidence>
<evidence type="ECO:0000313" key="9">
    <source>
        <dbReference type="Proteomes" id="UP000550729"/>
    </source>
</evidence>
<protein>
    <submittedName>
        <fullName evidence="8">ABC transporter ATP-binding protein</fullName>
    </submittedName>
</protein>
<dbReference type="PROSITE" id="PS50893">
    <property type="entry name" value="ABC_TRANSPORTER_2"/>
    <property type="match status" value="1"/>
</dbReference>
<dbReference type="Pfam" id="PF00005">
    <property type="entry name" value="ABC_tran"/>
    <property type="match status" value="1"/>
</dbReference>
<evidence type="ECO:0000256" key="5">
    <source>
        <dbReference type="ARBA" id="ARBA00022840"/>
    </source>
</evidence>
<dbReference type="AlphaFoldDB" id="A0A848KRJ1"/>
<dbReference type="EMBL" id="JABBNB010000008">
    <property type="protein sequence ID" value="NMO01584.1"/>
    <property type="molecule type" value="Genomic_DNA"/>
</dbReference>
<feature type="domain" description="ABC transporter" evidence="7">
    <location>
        <begin position="5"/>
        <end position="232"/>
    </location>
</feature>
<dbReference type="GO" id="GO:0005886">
    <property type="term" value="C:plasma membrane"/>
    <property type="evidence" value="ECO:0007669"/>
    <property type="project" value="UniProtKB-SubCell"/>
</dbReference>
<dbReference type="Gene3D" id="3.40.50.300">
    <property type="entry name" value="P-loop containing nucleotide triphosphate hydrolases"/>
    <property type="match status" value="1"/>
</dbReference>
<reference evidence="8 9" key="1">
    <citation type="submission" date="2020-04" db="EMBL/GenBank/DDBJ databases">
        <title>Gordonia sp. nov. TBRC 11910.</title>
        <authorList>
            <person name="Suriyachadkun C."/>
        </authorList>
    </citation>
    <scope>NUCLEOTIDE SEQUENCE [LARGE SCALE GENOMIC DNA]</scope>
    <source>
        <strain evidence="8 9">TBRC 11910</strain>
    </source>
</reference>
<comment type="similarity">
    <text evidence="2">Belongs to the ABC transporter superfamily.</text>
</comment>
<evidence type="ECO:0000256" key="3">
    <source>
        <dbReference type="ARBA" id="ARBA00022448"/>
    </source>
</evidence>
<dbReference type="GO" id="GO:0005524">
    <property type="term" value="F:ATP binding"/>
    <property type="evidence" value="ECO:0007669"/>
    <property type="project" value="UniProtKB-KW"/>
</dbReference>
<gene>
    <name evidence="8" type="ORF">HH308_10205</name>
</gene>
<dbReference type="InterPro" id="IPR025302">
    <property type="entry name" value="DrrA1/2-like_C"/>
</dbReference>
<keyword evidence="3" id="KW-0813">Transport</keyword>
<dbReference type="PROSITE" id="PS00211">
    <property type="entry name" value="ABC_TRANSPORTER_1"/>
    <property type="match status" value="1"/>
</dbReference>
<sequence>MTEALHIRNLSKRYGDLVALQDVSFSVAPGEIFGFVGSNGAGKSTTMRIVLGVLSADAGSVAVGDTAIDFSTRRRIGYMPEERGLYPKMKVGQQLSYLARLHGFSPSDAAASVTRWTERLGVAERIDDNVADLSLGNQQRVQLAAALVHDPDVLVLDEPFSGLDPVAVDVMSAVLREKAQSGVPVIFSSHQLDLVQQLCDRVGVIVKGGMRAVGTVAELQSGHGAILEIVGPPATLDWTSGLRGIVDVAHDGPTTRLTLDLAVADDQQILHAALAAGPVHQFRTSKPSLTEIFREVVSA</sequence>
<proteinExistence type="inferred from homology"/>
<dbReference type="InterPro" id="IPR050763">
    <property type="entry name" value="ABC_transporter_ATP-binding"/>
</dbReference>